<comment type="similarity">
    <text evidence="1">Belongs to the universal ribosomal protein uS19 family.</text>
</comment>
<evidence type="ECO:0000256" key="2">
    <source>
        <dbReference type="ARBA" id="ARBA00022980"/>
    </source>
</evidence>
<name>A0A0B5GMZ7_STALP</name>
<dbReference type="GeneID" id="22976091"/>
<dbReference type="InterPro" id="IPR023575">
    <property type="entry name" value="Ribosomal_uS19_SF"/>
</dbReference>
<evidence type="ECO:0000313" key="4">
    <source>
        <dbReference type="EMBL" id="AJF22933.1"/>
    </source>
</evidence>
<dbReference type="GO" id="GO:1990904">
    <property type="term" value="C:ribonucleoprotein complex"/>
    <property type="evidence" value="ECO:0007669"/>
    <property type="project" value="UniProtKB-KW"/>
</dbReference>
<dbReference type="Gene3D" id="3.30.860.10">
    <property type="entry name" value="30s Ribosomal Protein S19, Chain A"/>
    <property type="match status" value="1"/>
</dbReference>
<sequence>MTRSQWKGKHISASLMNIISKDNLSIVLKEKNEFHTKERDCVFVKPLIGKVVNIYNGKDWFRLVVSSDMLYQQFGKYSWSKKRCVYKSKSKKKKKK</sequence>
<dbReference type="PIRSF" id="PIRSF002144">
    <property type="entry name" value="Ribosomal_S19"/>
    <property type="match status" value="1"/>
</dbReference>
<dbReference type="SUPFAM" id="SSF54570">
    <property type="entry name" value="Ribosomal protein S19"/>
    <property type="match status" value="1"/>
</dbReference>
<reference evidence="4" key="1">
    <citation type="journal article" date="2014" name="Nucleic Acids Res.">
        <title>Widespread occurrence of organelle genome-encoded 5S rRNAs including permuted molecules.</title>
        <authorList>
            <person name="Valach M."/>
            <person name="Burger G."/>
            <person name="Gray M.W."/>
            <person name="Lang B.F."/>
        </authorList>
    </citation>
    <scope>NUCLEOTIDE SEQUENCE</scope>
    <source>
        <strain evidence="4">ATCC 50324</strain>
    </source>
</reference>
<dbReference type="Pfam" id="PF00203">
    <property type="entry name" value="Ribosomal_S19"/>
    <property type="match status" value="1"/>
</dbReference>
<keyword evidence="2 4" id="KW-0689">Ribosomal protein</keyword>
<dbReference type="RefSeq" id="YP_009118125.1">
    <property type="nucleotide sequence ID" value="NC_026312.1"/>
</dbReference>
<dbReference type="GO" id="GO:0006412">
    <property type="term" value="P:translation"/>
    <property type="evidence" value="ECO:0007669"/>
    <property type="project" value="InterPro"/>
</dbReference>
<protein>
    <submittedName>
        <fullName evidence="4">Ribosomal protein S19</fullName>
    </submittedName>
</protein>
<dbReference type="InterPro" id="IPR002222">
    <property type="entry name" value="Ribosomal_uS19"/>
</dbReference>
<evidence type="ECO:0000256" key="3">
    <source>
        <dbReference type="ARBA" id="ARBA00023274"/>
    </source>
</evidence>
<dbReference type="GO" id="GO:0005840">
    <property type="term" value="C:ribosome"/>
    <property type="evidence" value="ECO:0007669"/>
    <property type="project" value="UniProtKB-KW"/>
</dbReference>
<geneLocation type="mitochondrion" evidence="4"/>
<keyword evidence="4" id="KW-0496">Mitochondrion</keyword>
<accession>A0A0B5GMZ7</accession>
<dbReference type="EMBL" id="KP165388">
    <property type="protein sequence ID" value="AJF22933.1"/>
    <property type="molecule type" value="Genomic_DNA"/>
</dbReference>
<organism evidence="4">
    <name type="scientific">Stachyamoeba lipophora</name>
    <dbReference type="NCBI Taxonomy" id="463046"/>
    <lineage>
        <taxon>Eukaryota</taxon>
        <taxon>Discoba</taxon>
        <taxon>Heterolobosea</taxon>
        <taxon>Tetramitia</taxon>
        <taxon>Eutetramitia</taxon>
        <taxon>Gruberellidae</taxon>
        <taxon>Stachyamoeba</taxon>
    </lineage>
</organism>
<dbReference type="GO" id="GO:0003735">
    <property type="term" value="F:structural constituent of ribosome"/>
    <property type="evidence" value="ECO:0007669"/>
    <property type="project" value="InterPro"/>
</dbReference>
<proteinExistence type="inferred from homology"/>
<dbReference type="AlphaFoldDB" id="A0A0B5GMZ7"/>
<keyword evidence="3" id="KW-0687">Ribonucleoprotein</keyword>
<gene>
    <name evidence="4" type="primary">rps19</name>
</gene>
<evidence type="ECO:0000256" key="1">
    <source>
        <dbReference type="ARBA" id="ARBA00007345"/>
    </source>
</evidence>